<evidence type="ECO:0000256" key="5">
    <source>
        <dbReference type="ARBA" id="ARBA00022692"/>
    </source>
</evidence>
<evidence type="ECO:0000256" key="3">
    <source>
        <dbReference type="ARBA" id="ARBA00022449"/>
    </source>
</evidence>
<evidence type="ECO:0000256" key="7">
    <source>
        <dbReference type="ARBA" id="ARBA00023053"/>
    </source>
</evidence>
<evidence type="ECO:0000256" key="2">
    <source>
        <dbReference type="ARBA" id="ARBA00022448"/>
    </source>
</evidence>
<dbReference type="RefSeq" id="WP_146319343.1">
    <property type="nucleotide sequence ID" value="NZ_CP042305.1"/>
</dbReference>
<dbReference type="GO" id="GO:0005886">
    <property type="term" value="C:plasma membrane"/>
    <property type="evidence" value="ECO:0007669"/>
    <property type="project" value="UniProtKB-SubCell"/>
</dbReference>
<evidence type="ECO:0000313" key="12">
    <source>
        <dbReference type="EMBL" id="QDZ14441.1"/>
    </source>
</evidence>
<dbReference type="GO" id="GO:0015385">
    <property type="term" value="F:sodium:proton antiporter activity"/>
    <property type="evidence" value="ECO:0007669"/>
    <property type="project" value="UniProtKB-UniRule"/>
</dbReference>
<feature type="transmembrane region" description="Helical" evidence="11">
    <location>
        <begin position="312"/>
        <end position="334"/>
    </location>
</feature>
<comment type="subcellular location">
    <subcellularLocation>
        <location evidence="1">Cell inner membrane</location>
        <topology evidence="1">Multi-pass membrane protein</topology>
    </subcellularLocation>
    <subcellularLocation>
        <location evidence="11">Cell membrane</location>
        <topology evidence="11">Multi-pass membrane protein</topology>
    </subcellularLocation>
</comment>
<feature type="transmembrane region" description="Helical" evidence="11">
    <location>
        <begin position="249"/>
        <end position="267"/>
    </location>
</feature>
<keyword evidence="7 11" id="KW-0915">Sodium</keyword>
<keyword evidence="3 11" id="KW-0050">Antiport</keyword>
<name>A0A5B8M2R1_9MICO</name>
<reference evidence="12 13" key="1">
    <citation type="submission" date="2019-07" db="EMBL/GenBank/DDBJ databases">
        <title>Full genome sequence of Humibacter sp. WJ7-1.</title>
        <authorList>
            <person name="Im W.-T."/>
        </authorList>
    </citation>
    <scope>NUCLEOTIDE SEQUENCE [LARGE SCALE GENOMIC DNA]</scope>
    <source>
        <strain evidence="12 13">WJ7-1</strain>
    </source>
</reference>
<dbReference type="Pfam" id="PF06965">
    <property type="entry name" value="Na_H_antiport_1"/>
    <property type="match status" value="1"/>
</dbReference>
<keyword evidence="10 11" id="KW-0739">Sodium transport</keyword>
<evidence type="ECO:0000256" key="4">
    <source>
        <dbReference type="ARBA" id="ARBA00022475"/>
    </source>
</evidence>
<evidence type="ECO:0000256" key="6">
    <source>
        <dbReference type="ARBA" id="ARBA00022989"/>
    </source>
</evidence>
<dbReference type="InterPro" id="IPR004670">
    <property type="entry name" value="NhaA"/>
</dbReference>
<keyword evidence="6 11" id="KW-1133">Transmembrane helix</keyword>
<evidence type="ECO:0000313" key="13">
    <source>
        <dbReference type="Proteomes" id="UP000320216"/>
    </source>
</evidence>
<comment type="function">
    <text evidence="11">Na(+)/H(+) antiporter that extrudes sodium in exchange for external protons.</text>
</comment>
<dbReference type="KEGG" id="huw:FPZ11_06425"/>
<keyword evidence="2 11" id="KW-0813">Transport</keyword>
<feature type="transmembrane region" description="Helical" evidence="11">
    <location>
        <begin position="279"/>
        <end position="300"/>
    </location>
</feature>
<organism evidence="12 13">
    <name type="scientific">Humibacter ginsenosidimutans</name>
    <dbReference type="NCBI Taxonomy" id="2599293"/>
    <lineage>
        <taxon>Bacteria</taxon>
        <taxon>Bacillati</taxon>
        <taxon>Actinomycetota</taxon>
        <taxon>Actinomycetes</taxon>
        <taxon>Micrococcales</taxon>
        <taxon>Microbacteriaceae</taxon>
        <taxon>Humibacter</taxon>
    </lineage>
</organism>
<dbReference type="EMBL" id="CP042305">
    <property type="protein sequence ID" value="QDZ14441.1"/>
    <property type="molecule type" value="Genomic_DNA"/>
</dbReference>
<comment type="similarity">
    <text evidence="11">Belongs to the NhaA Na(+)/H(+) (TC 2.A.33) antiporter family.</text>
</comment>
<evidence type="ECO:0000256" key="9">
    <source>
        <dbReference type="ARBA" id="ARBA00023136"/>
    </source>
</evidence>
<dbReference type="Proteomes" id="UP000320216">
    <property type="component" value="Chromosome"/>
</dbReference>
<comment type="catalytic activity">
    <reaction evidence="11">
        <text>Na(+)(in) + 2 H(+)(out) = Na(+)(out) + 2 H(+)(in)</text>
        <dbReference type="Rhea" id="RHEA:29251"/>
        <dbReference type="ChEBI" id="CHEBI:15378"/>
        <dbReference type="ChEBI" id="CHEBI:29101"/>
    </reaction>
</comment>
<protein>
    <recommendedName>
        <fullName evidence="11">Na(+)/H(+) antiporter NhaA</fullName>
    </recommendedName>
    <alternativeName>
        <fullName evidence="11">Sodium/proton antiporter NhaA</fullName>
    </alternativeName>
</protein>
<dbReference type="InterPro" id="IPR023171">
    <property type="entry name" value="Na/H_antiporter_dom_sf"/>
</dbReference>
<dbReference type="Gene3D" id="1.20.1530.10">
    <property type="entry name" value="Na+/H+ antiporter like domain"/>
    <property type="match status" value="1"/>
</dbReference>
<dbReference type="GO" id="GO:0006885">
    <property type="term" value="P:regulation of pH"/>
    <property type="evidence" value="ECO:0007669"/>
    <property type="project" value="UniProtKB-UniRule"/>
</dbReference>
<keyword evidence="9 11" id="KW-0472">Membrane</keyword>
<evidence type="ECO:0000256" key="10">
    <source>
        <dbReference type="ARBA" id="ARBA00023201"/>
    </source>
</evidence>
<keyword evidence="8 11" id="KW-0406">Ion transport</keyword>
<dbReference type="OrthoDB" id="9808135at2"/>
<gene>
    <name evidence="11 12" type="primary">nhaA</name>
    <name evidence="12" type="ORF">FPZ11_06425</name>
</gene>
<evidence type="ECO:0000256" key="8">
    <source>
        <dbReference type="ARBA" id="ARBA00023065"/>
    </source>
</evidence>
<keyword evidence="5 11" id="KW-0812">Transmembrane</keyword>
<evidence type="ECO:0000256" key="1">
    <source>
        <dbReference type="ARBA" id="ARBA00004429"/>
    </source>
</evidence>
<dbReference type="PANTHER" id="PTHR30341">
    <property type="entry name" value="SODIUM ION/PROTON ANTIPORTER NHAA-RELATED"/>
    <property type="match status" value="1"/>
</dbReference>
<keyword evidence="13" id="KW-1185">Reference proteome</keyword>
<feature type="transmembrane region" description="Helical" evidence="11">
    <location>
        <begin position="55"/>
        <end position="76"/>
    </location>
</feature>
<feature type="transmembrane region" description="Helical" evidence="11">
    <location>
        <begin position="197"/>
        <end position="215"/>
    </location>
</feature>
<feature type="transmembrane region" description="Helical" evidence="11">
    <location>
        <begin position="349"/>
        <end position="372"/>
    </location>
</feature>
<proteinExistence type="inferred from homology"/>
<dbReference type="PANTHER" id="PTHR30341:SF0">
    <property type="entry name" value="NA(+)_H(+) ANTIPORTER NHAA"/>
    <property type="match status" value="1"/>
</dbReference>
<accession>A0A5B8M2R1</accession>
<dbReference type="AlphaFoldDB" id="A0A5B8M2R1"/>
<sequence>MSLIRSERAAAGILLGAAVLGLVLANTALGPDLQHIMSTTVGPSAFDLDLTVREWVSDGLLAVFFFIAAVELRHELTVGELSSWQKALHPAIAAVCGVIAPALVYLAFTAGSGYASGWPVPTATDIAFALGVLAIFGRGLPRRVRVFLLALAVLDDLIAIVIIAIFFTSNPNLIDLAAAIVSVAAFGLLSRMLRGRLRGPIAVLMVLVAVLTWMLVHGSGVHPTIAGVALGLVMSRQPARRVTHALEPWSNGLVLPLFAFTAALVAIPDVPLAQLSAPFWGILVALPVGKFVGISLGGWLGGKLARGEGSTLSLAGSLVVASLGGIGFTVSLLMNELAFAGSAEVRDEGVLAVLLGSCVSIVAGGITVSLVARRYRRRYPHEHQTGG</sequence>
<feature type="transmembrane region" description="Helical" evidence="11">
    <location>
        <begin position="173"/>
        <end position="190"/>
    </location>
</feature>
<evidence type="ECO:0000256" key="11">
    <source>
        <dbReference type="HAMAP-Rule" id="MF_01844"/>
    </source>
</evidence>
<feature type="transmembrane region" description="Helical" evidence="11">
    <location>
        <begin position="221"/>
        <end position="237"/>
    </location>
</feature>
<feature type="transmembrane region" description="Helical" evidence="11">
    <location>
        <begin position="120"/>
        <end position="140"/>
    </location>
</feature>
<keyword evidence="4 11" id="KW-1003">Cell membrane</keyword>
<dbReference type="HAMAP" id="MF_01844">
    <property type="entry name" value="NhaA"/>
    <property type="match status" value="1"/>
</dbReference>
<feature type="transmembrane region" description="Helical" evidence="11">
    <location>
        <begin position="88"/>
        <end position="108"/>
    </location>
</feature>
<dbReference type="NCBIfam" id="TIGR00773">
    <property type="entry name" value="NhaA"/>
    <property type="match status" value="1"/>
</dbReference>
<feature type="transmembrane region" description="Helical" evidence="11">
    <location>
        <begin position="147"/>
        <end position="167"/>
    </location>
</feature>